<evidence type="ECO:0000259" key="2">
    <source>
        <dbReference type="Pfam" id="PF02771"/>
    </source>
</evidence>
<evidence type="ECO:0000259" key="3">
    <source>
        <dbReference type="Pfam" id="PF08028"/>
    </source>
</evidence>
<evidence type="ECO:0000313" key="5">
    <source>
        <dbReference type="Proteomes" id="UP001500752"/>
    </source>
</evidence>
<dbReference type="InterPro" id="IPR009100">
    <property type="entry name" value="AcylCoA_DH/oxidase_NM_dom_sf"/>
</dbReference>
<dbReference type="InterPro" id="IPR036250">
    <property type="entry name" value="AcylCo_DH-like_C"/>
</dbReference>
<dbReference type="Pfam" id="PF08028">
    <property type="entry name" value="Acyl-CoA_dh_2"/>
    <property type="match status" value="1"/>
</dbReference>
<feature type="domain" description="Acyl-CoA dehydrogenase/oxidase N-terminal" evidence="2">
    <location>
        <begin position="32"/>
        <end position="104"/>
    </location>
</feature>
<proteinExistence type="predicted"/>
<organism evidence="4 5">
    <name type="scientific">Arthrobacter ginkgonis</name>
    <dbReference type="NCBI Taxonomy" id="1630594"/>
    <lineage>
        <taxon>Bacteria</taxon>
        <taxon>Bacillati</taxon>
        <taxon>Actinomycetota</taxon>
        <taxon>Actinomycetes</taxon>
        <taxon>Micrococcales</taxon>
        <taxon>Micrococcaceae</taxon>
        <taxon>Arthrobacter</taxon>
    </lineage>
</organism>
<sequence length="417" mass="45806">MTAVASESKPGPASQPSAVTPADLIAAAVAMRPELIERQAEVEATTYFAADTHQKFLDSRLYDMYVPKMYGGLEVEVPTFMRVALELARGCMSTAWCFSLSANHALQVASWFPRQVQDQVFANRDFRAASVSAPTVRAEKVEGGYVLNGEVAYCSGIPYATYYLGQTMVADPDGGEPRMGMFLAPRDQFERLDDWGDTLGLKGSGSHSIRFTNGFVPAEFVMEDINMVDIPVEGGTVGSELHGNGMYSGRGLSIFTMTLAAIAIGGGYNALDEFEDQMRTRKTPLPPVVSRMQDPDYQRFYGAALTKLATAEAALMNVAQQHMDLCRANVAGERPYTFVDDFRLAGIARELVVQVWETVEKDLFRNIGSSAARNGERFERVFRDMAQAAGHRNTLLREQSYRTLAQLTLGLAPATQH</sequence>
<dbReference type="Gene3D" id="1.20.140.10">
    <property type="entry name" value="Butyryl-CoA Dehydrogenase, subunit A, domain 3"/>
    <property type="match status" value="1"/>
</dbReference>
<keyword evidence="1" id="KW-0560">Oxidoreductase</keyword>
<dbReference type="SUPFAM" id="SSF56645">
    <property type="entry name" value="Acyl-CoA dehydrogenase NM domain-like"/>
    <property type="match status" value="1"/>
</dbReference>
<dbReference type="InterPro" id="IPR046373">
    <property type="entry name" value="Acyl-CoA_Oxase/DH_mid-dom_sf"/>
</dbReference>
<gene>
    <name evidence="4" type="ORF">GCM10023081_25620</name>
</gene>
<dbReference type="PANTHER" id="PTHR43884:SF12">
    <property type="entry name" value="ISOVALERYL-COA DEHYDROGENASE, MITOCHONDRIAL-RELATED"/>
    <property type="match status" value="1"/>
</dbReference>
<evidence type="ECO:0000313" key="4">
    <source>
        <dbReference type="EMBL" id="GAA3687136.1"/>
    </source>
</evidence>
<comment type="caution">
    <text evidence="4">The sequence shown here is derived from an EMBL/GenBank/DDBJ whole genome shotgun (WGS) entry which is preliminary data.</text>
</comment>
<name>A0ABP7CHC9_9MICC</name>
<reference evidence="5" key="1">
    <citation type="journal article" date="2019" name="Int. J. Syst. Evol. Microbiol.">
        <title>The Global Catalogue of Microorganisms (GCM) 10K type strain sequencing project: providing services to taxonomists for standard genome sequencing and annotation.</title>
        <authorList>
            <consortium name="The Broad Institute Genomics Platform"/>
            <consortium name="The Broad Institute Genome Sequencing Center for Infectious Disease"/>
            <person name="Wu L."/>
            <person name="Ma J."/>
        </authorList>
    </citation>
    <scope>NUCLEOTIDE SEQUENCE [LARGE SCALE GENOMIC DNA]</scope>
    <source>
        <strain evidence="5">JCM 30742</strain>
    </source>
</reference>
<evidence type="ECO:0000256" key="1">
    <source>
        <dbReference type="ARBA" id="ARBA00023002"/>
    </source>
</evidence>
<dbReference type="PIRSF" id="PIRSF016578">
    <property type="entry name" value="HsaA"/>
    <property type="match status" value="1"/>
</dbReference>
<protein>
    <submittedName>
        <fullName evidence="4">Acyl-CoA dehydrogenase family protein</fullName>
    </submittedName>
</protein>
<keyword evidence="5" id="KW-1185">Reference proteome</keyword>
<dbReference type="Gene3D" id="2.40.110.10">
    <property type="entry name" value="Butyryl-CoA Dehydrogenase, subunit A, domain 2"/>
    <property type="match status" value="1"/>
</dbReference>
<dbReference type="RefSeq" id="WP_345151266.1">
    <property type="nucleotide sequence ID" value="NZ_BAABEO010000017.1"/>
</dbReference>
<dbReference type="PANTHER" id="PTHR43884">
    <property type="entry name" value="ACYL-COA DEHYDROGENASE"/>
    <property type="match status" value="1"/>
</dbReference>
<dbReference type="Gene3D" id="1.10.540.10">
    <property type="entry name" value="Acyl-CoA dehydrogenase/oxidase, N-terminal domain"/>
    <property type="match status" value="1"/>
</dbReference>
<dbReference type="Proteomes" id="UP001500752">
    <property type="component" value="Unassembled WGS sequence"/>
</dbReference>
<dbReference type="InterPro" id="IPR013107">
    <property type="entry name" value="Acyl-CoA_DH_C"/>
</dbReference>
<dbReference type="SUPFAM" id="SSF47203">
    <property type="entry name" value="Acyl-CoA dehydrogenase C-terminal domain-like"/>
    <property type="match status" value="1"/>
</dbReference>
<dbReference type="InterPro" id="IPR013786">
    <property type="entry name" value="AcylCoA_DH/ox_N"/>
</dbReference>
<accession>A0ABP7CHC9</accession>
<dbReference type="InterPro" id="IPR037069">
    <property type="entry name" value="AcylCoA_DH/ox_N_sf"/>
</dbReference>
<dbReference type="Pfam" id="PF02771">
    <property type="entry name" value="Acyl-CoA_dh_N"/>
    <property type="match status" value="1"/>
</dbReference>
<feature type="domain" description="Acyl-CoA dehydrogenase C-terminal" evidence="3">
    <location>
        <begin position="258"/>
        <end position="392"/>
    </location>
</feature>
<dbReference type="EMBL" id="BAABEO010000017">
    <property type="protein sequence ID" value="GAA3687136.1"/>
    <property type="molecule type" value="Genomic_DNA"/>
</dbReference>